<keyword evidence="2" id="KW-1185">Reference proteome</keyword>
<dbReference type="EMBL" id="MW394388">
    <property type="protein sequence ID" value="QQV91631.1"/>
    <property type="molecule type" value="Genomic_DNA"/>
</dbReference>
<dbReference type="Proteomes" id="UP000596379">
    <property type="component" value="Segment"/>
</dbReference>
<dbReference type="InterPro" id="IPR033653">
    <property type="entry name" value="NTP-PPase_DR2231-like"/>
</dbReference>
<dbReference type="Gene3D" id="1.10.3420.10">
    <property type="entry name" value="putative ntp pyrophosphohydrolase like domain"/>
    <property type="match status" value="1"/>
</dbReference>
<dbReference type="InterPro" id="IPR023292">
    <property type="entry name" value="NTP_PyroPHydrolase-like_dom_sf"/>
</dbReference>
<protein>
    <submittedName>
        <fullName evidence="1">Putative nucleoside triphosphate pyrophosphohydrolase</fullName>
    </submittedName>
</protein>
<keyword evidence="1" id="KW-0378">Hydrolase</keyword>
<evidence type="ECO:0000313" key="1">
    <source>
        <dbReference type="EMBL" id="QQV91631.1"/>
    </source>
</evidence>
<sequence>MKSNAEKVAELNIAFGNPKGDLSNPNVNAIRKQAKLCLEESVEAIEASNPDMMVQVHLQKRLTNADVGPVNMIQLADAIGDILTVAYGLAHVAGFDADKIYDLVHESNMTKFIRHEDEVEDALSYYWAMGFGDDELTIEGEYPRAYIKVAKTTVIDGKEYPEGKFLKNMITFKEPDFSTLFPDYDPEQAAHMQKVAKKLGVGVA</sequence>
<organism evidence="1 2">
    <name type="scientific">Klebsiella phage vB_KpP_FBKp27</name>
    <dbReference type="NCBI Taxonomy" id="2801837"/>
    <lineage>
        <taxon>Viruses</taxon>
        <taxon>Duplodnaviria</taxon>
        <taxon>Heunggongvirae</taxon>
        <taxon>Uroviricota</taxon>
        <taxon>Caudoviricetes</taxon>
        <taxon>Schitoviridae</taxon>
        <taxon>Efbeekayvirus</taxon>
        <taxon>Efbeekayvirus Fbkp27</taxon>
    </lineage>
</organism>
<dbReference type="CDD" id="cd11530">
    <property type="entry name" value="NTP-PPase_DR2231_like"/>
    <property type="match status" value="1"/>
</dbReference>
<gene>
    <name evidence="1" type="ORF">vBKpPFBKp27_025</name>
</gene>
<proteinExistence type="predicted"/>
<dbReference type="InterPro" id="IPR021130">
    <property type="entry name" value="PRib-ATP_PPHydrolase-like"/>
</dbReference>
<evidence type="ECO:0000313" key="2">
    <source>
        <dbReference type="Proteomes" id="UP000596379"/>
    </source>
</evidence>
<accession>A0A7U0J681</accession>
<reference evidence="1 2" key="1">
    <citation type="submission" date="2020-12" db="EMBL/GenBank/DDBJ databases">
        <title>Genomic characterization of four novel bacteriophages infecting Klebsiella pneumoniae.</title>
        <authorList>
            <person name="Estrada Bonilla B."/>
            <person name="Costa A.R."/>
            <person name="van Rossum T."/>
            <person name="Hagedoorn S."/>
            <person name="Wallinga H."/>
            <person name="Xiao M."/>
            <person name="Song W."/>
            <person name="Haas P.-J."/>
            <person name="Nobrega F.L."/>
            <person name="Brouns S.J.J."/>
        </authorList>
    </citation>
    <scope>NUCLEOTIDE SEQUENCE [LARGE SCALE GENOMIC DNA]</scope>
</reference>
<dbReference type="GO" id="GO:0016787">
    <property type="term" value="F:hydrolase activity"/>
    <property type="evidence" value="ECO:0007669"/>
    <property type="project" value="UniProtKB-KW"/>
</dbReference>
<dbReference type="Pfam" id="PF01503">
    <property type="entry name" value="PRA-PH"/>
    <property type="match status" value="1"/>
</dbReference>
<name>A0A7U0J681_9CAUD</name>